<dbReference type="InterPro" id="IPR046228">
    <property type="entry name" value="DUF6261"/>
</dbReference>
<dbReference type="Pfam" id="PF19775">
    <property type="entry name" value="DUF6261"/>
    <property type="match status" value="1"/>
</dbReference>
<dbReference type="RefSeq" id="WP_173778006.1">
    <property type="nucleotide sequence ID" value="NZ_JABSNO010000002.1"/>
</dbReference>
<comment type="caution">
    <text evidence="1">The sequence shown here is derived from an EMBL/GenBank/DDBJ whole genome shotgun (WGS) entry which is preliminary data.</text>
</comment>
<organism evidence="1 2">
    <name type="scientific">Frigoriflavimonas asaccharolytica</name>
    <dbReference type="NCBI Taxonomy" id="2735899"/>
    <lineage>
        <taxon>Bacteria</taxon>
        <taxon>Pseudomonadati</taxon>
        <taxon>Bacteroidota</taxon>
        <taxon>Flavobacteriia</taxon>
        <taxon>Flavobacteriales</taxon>
        <taxon>Weeksellaceae</taxon>
        <taxon>Frigoriflavimonas</taxon>
    </lineage>
</organism>
<evidence type="ECO:0000313" key="2">
    <source>
        <dbReference type="Proteomes" id="UP000610746"/>
    </source>
</evidence>
<name>A0A8J8G4Y2_9FLAO</name>
<sequence length="245" mass="27569">MKKLTPINIAGLHHAEFGQMMVRFFEDFSKTDLKTADDADFESLYNALESALPTFNSALDQVRASEESKEIARLDFVRDAALQSLRDSLKPYRNAKDEEESAAYNALSILLSEYKGTEDDSLEAETNKLNTLTTRLGSEDYIDRTDALDIKKFVTRLGEANTNFNNLFAQRSYKTSQKEVYDVKALRKAMTADYKKMANYIAAIANVKESGYYPDVLAVINNGRTYFSSVVLSRRKGKNPPPPAP</sequence>
<gene>
    <name evidence="1" type="ORF">HNQ03_000442</name>
</gene>
<proteinExistence type="predicted"/>
<dbReference type="Proteomes" id="UP000610746">
    <property type="component" value="Unassembled WGS sequence"/>
</dbReference>
<accession>A0A8J8G4Y2</accession>
<protein>
    <submittedName>
        <fullName evidence="1">Uncharacterized protein</fullName>
    </submittedName>
</protein>
<evidence type="ECO:0000313" key="1">
    <source>
        <dbReference type="EMBL" id="NRS91376.1"/>
    </source>
</evidence>
<dbReference type="EMBL" id="JABSNO010000002">
    <property type="protein sequence ID" value="NRS91376.1"/>
    <property type="molecule type" value="Genomic_DNA"/>
</dbReference>
<dbReference type="AlphaFoldDB" id="A0A8J8G4Y2"/>
<reference evidence="1" key="1">
    <citation type="submission" date="2020-05" db="EMBL/GenBank/DDBJ databases">
        <title>Genomic Encyclopedia of Type Strains, Phase IV (KMG-V): Genome sequencing to study the core and pangenomes of soil and plant-associated prokaryotes.</title>
        <authorList>
            <person name="Whitman W."/>
        </authorList>
    </citation>
    <scope>NUCLEOTIDE SEQUENCE</scope>
    <source>
        <strain evidence="1">16F</strain>
    </source>
</reference>
<keyword evidence="2" id="KW-1185">Reference proteome</keyword>